<protein>
    <recommendedName>
        <fullName evidence="1">ATP-dependent DNA helicase</fullName>
        <ecNumber evidence="1">5.6.2.3</ecNumber>
    </recommendedName>
</protein>
<dbReference type="GO" id="GO:0005524">
    <property type="term" value="F:ATP binding"/>
    <property type="evidence" value="ECO:0007669"/>
    <property type="project" value="UniProtKB-KW"/>
</dbReference>
<dbReference type="InterPro" id="IPR027417">
    <property type="entry name" value="P-loop_NTPase"/>
</dbReference>
<reference evidence="6 7" key="1">
    <citation type="journal article" date="2014" name="Proc. Natl. Acad. Sci. U.S.A.">
        <title>Trajectory and genomic determinants of fungal-pathogen speciation and host adaptation.</title>
        <authorList>
            <person name="Hu X."/>
            <person name="Xiao G."/>
            <person name="Zheng P."/>
            <person name="Shang Y."/>
            <person name="Su Y."/>
            <person name="Zhang X."/>
            <person name="Liu X."/>
            <person name="Zhan S."/>
            <person name="St Leger R.J."/>
            <person name="Wang C."/>
        </authorList>
    </citation>
    <scope>NUCLEOTIDE SEQUENCE [LARGE SCALE GENOMIC DNA]</scope>
    <source>
        <strain evidence="6 7">ARSEF 977</strain>
    </source>
</reference>
<gene>
    <name evidence="6" type="ORF">MGU_11252</name>
</gene>
<feature type="domain" description="Helitron helicase-like" evidence="4">
    <location>
        <begin position="817"/>
        <end position="926"/>
    </location>
</feature>
<dbReference type="Proteomes" id="UP000031192">
    <property type="component" value="Unassembled WGS sequence"/>
</dbReference>
<dbReference type="Pfam" id="PF14214">
    <property type="entry name" value="Helitron_like_N"/>
    <property type="match status" value="1"/>
</dbReference>
<organism evidence="6 7">
    <name type="scientific">Metarhizium guizhouense (strain ARSEF 977)</name>
    <dbReference type="NCBI Taxonomy" id="1276136"/>
    <lineage>
        <taxon>Eukaryota</taxon>
        <taxon>Fungi</taxon>
        <taxon>Dikarya</taxon>
        <taxon>Ascomycota</taxon>
        <taxon>Pezizomycotina</taxon>
        <taxon>Sordariomycetes</taxon>
        <taxon>Hypocreomycetidae</taxon>
        <taxon>Hypocreales</taxon>
        <taxon>Clavicipitaceae</taxon>
        <taxon>Metarhizium</taxon>
    </lineage>
</organism>
<keyword evidence="1" id="KW-0547">Nucleotide-binding</keyword>
<dbReference type="Gene3D" id="3.40.50.300">
    <property type="entry name" value="P-loop containing nucleotide triphosphate hydrolases"/>
    <property type="match status" value="1"/>
</dbReference>
<dbReference type="GO" id="GO:0006281">
    <property type="term" value="P:DNA repair"/>
    <property type="evidence" value="ECO:0007669"/>
    <property type="project" value="UniProtKB-KW"/>
</dbReference>
<dbReference type="PANTHER" id="PTHR47642:SF6">
    <property type="entry name" value="ATP-DEPENDENT DNA HELICASE"/>
    <property type="match status" value="1"/>
</dbReference>
<evidence type="ECO:0000259" key="3">
    <source>
        <dbReference type="Pfam" id="PF05970"/>
    </source>
</evidence>
<dbReference type="SUPFAM" id="SSF52540">
    <property type="entry name" value="P-loop containing nucleoside triphosphate hydrolases"/>
    <property type="match status" value="2"/>
</dbReference>
<dbReference type="InterPro" id="IPR010285">
    <property type="entry name" value="DNA_helicase_pif1-like_DEAD"/>
</dbReference>
<comment type="catalytic activity">
    <reaction evidence="1">
        <text>ATP + H2O = ADP + phosphate + H(+)</text>
        <dbReference type="Rhea" id="RHEA:13065"/>
        <dbReference type="ChEBI" id="CHEBI:15377"/>
        <dbReference type="ChEBI" id="CHEBI:15378"/>
        <dbReference type="ChEBI" id="CHEBI:30616"/>
        <dbReference type="ChEBI" id="CHEBI:43474"/>
        <dbReference type="ChEBI" id="CHEBI:456216"/>
        <dbReference type="EC" id="5.6.2.3"/>
    </reaction>
</comment>
<feature type="region of interest" description="Disordered" evidence="2">
    <location>
        <begin position="422"/>
        <end position="452"/>
    </location>
</feature>
<comment type="cofactor">
    <cofactor evidence="1">
        <name>Mg(2+)</name>
        <dbReference type="ChEBI" id="CHEBI:18420"/>
    </cofactor>
</comment>
<proteinExistence type="inferred from homology"/>
<feature type="region of interest" description="Disordered" evidence="2">
    <location>
        <begin position="1"/>
        <end position="33"/>
    </location>
</feature>
<dbReference type="Pfam" id="PF20209">
    <property type="entry name" value="DUF6570"/>
    <property type="match status" value="1"/>
</dbReference>
<dbReference type="GO" id="GO:0016887">
    <property type="term" value="F:ATP hydrolysis activity"/>
    <property type="evidence" value="ECO:0007669"/>
    <property type="project" value="RHEA"/>
</dbReference>
<dbReference type="EC" id="5.6.2.3" evidence="1"/>
<dbReference type="InterPro" id="IPR051055">
    <property type="entry name" value="PIF1_helicase"/>
</dbReference>
<feature type="region of interest" description="Disordered" evidence="2">
    <location>
        <begin position="48"/>
        <end position="82"/>
    </location>
</feature>
<feature type="compositionally biased region" description="Polar residues" evidence="2">
    <location>
        <begin position="71"/>
        <end position="82"/>
    </location>
</feature>
<dbReference type="EMBL" id="AZNH01000155">
    <property type="protein sequence ID" value="KID81382.1"/>
    <property type="molecule type" value="Genomic_DNA"/>
</dbReference>
<dbReference type="GO" id="GO:0000723">
    <property type="term" value="P:telomere maintenance"/>
    <property type="evidence" value="ECO:0007669"/>
    <property type="project" value="InterPro"/>
</dbReference>
<evidence type="ECO:0000313" key="6">
    <source>
        <dbReference type="EMBL" id="KID81382.1"/>
    </source>
</evidence>
<dbReference type="Pfam" id="PF05970">
    <property type="entry name" value="PIF1"/>
    <property type="match status" value="1"/>
</dbReference>
<dbReference type="GO" id="GO:0003676">
    <property type="term" value="F:nucleic acid binding"/>
    <property type="evidence" value="ECO:0007669"/>
    <property type="project" value="InterPro"/>
</dbReference>
<keyword evidence="1 6" id="KW-0347">Helicase</keyword>
<dbReference type="GO" id="GO:0043139">
    <property type="term" value="F:5'-3' DNA helicase activity"/>
    <property type="evidence" value="ECO:0007669"/>
    <property type="project" value="UniProtKB-EC"/>
</dbReference>
<sequence>MGGEMGELKIKKSKEHFDHGIKESEEDHRNTKEELRQVREQLEAIKVATSSLRSSPQPSYANIARTPPLSQPTNLPTLSSMHTTPSSFTDTIYCTVDTSRVEEGDRRKAQAFSKVATAVAEAEASIQTVQERHTQAATRLWVNVCTLPQTHPLARSKYKAKRRFVSPMQKIAMLRAKTNTERLETIHGYTIPPWSDRIPVVGEHYDYVETDMTPNDVKGIITTASSQKGDTVGMGGVVRDTTINNPGEVLASYCVTIGTRDEQNPCTAELAAIAMALKGMPAGLHRRDLTIMTSNRSALQVIRRPRQQSGQCTIRQIYERTQYLQRRGCSISLMWVAAEDEGFTLRALAKAAAERAAMCEETPDIQPYQARSTKLRLAKLAQQQKRIGHPSPITNGLILADRASAAEDRTLNTWGMAFKQACQGTKRTRRNQPVRTAPTPSPRRGIQSPPMPPLFRKIVLGTPIPRSTHFTAPVVVLGTPIPEEPLPPTPSLPPLGHHRGCYTRQGSQLQERRFDQISDPPFTGELNLPALCQDDQALVQEFYTALNDDKMHSCLRCRERWFDMKLNSLNICSRCISRDRTRTSDRPYFFSAENNLDFGEVPGNLPDLTMVEEMLFARVHVHVKVLQVRGAQYKYRGHVVRFLRNVGRLFEELTVLPGDLDIILLRPRTMDCDSRLRQQFARDFRRHPPGYRDIVVMADMPDGEIPQGPVEEDVEEDPSHVDTSAIPNLQVTETELNALQSRILDDTPDREFVTNLEQMPRGAQNQHQMPLPSIRRTPINEFNHSQLLLSLAFPTLYPDGKSGFVEPRLRTITYQDYLAHAMRWRDGRFARHKTSPFVALNTLLRAQVRKRCNYFVKQHEGRRQALLRADLEEAIAKPDEPESIQSITRQATVIRATRPYWYRQRKDLEAYAYNLSRPGLFITANKRTKQVECRFGFPHGQRLLASLEKLPHSKHCCFRGERNDSQINHYNRLLTVAWLANTDISPCTRLQQVVDYAAKYCSKSEKKSVLCPDRPRVKDQNPLVSFTSKLLNQLVAERDYSKQEVSHLLLGLPLQEGSRTCLFVDCRSPDRHSRSLIVDGDEVDEAPKAYEKYKQRPEALLPYVSFLKYWNFRSGDPSKWRQWQPGNINGRLRVLVYFPRYQANPEDQQWPDYCHVKLTLNHPHRQFDELLTLDGRAFSSHVQAFSYCWQHHSHGDDHYGQPKEVQLQPQEDQYEALPAEEEFDDEDWIRMAALLPDNPLTQECLDLLGRRDIDVNYDWTRHVDTYPELRDSYWKDLIASHPIANDVEVLGPHWRDKLNPRRRLVYDTIMGHFQAQNPTQILLHVDGGGGTGKSFLIKVLSSHLQAAALPNPSPICHVAPTGVASNQIQGSTIHSLLRLPVGGTFTDLPPADAAALRSHLRYFKYLVIDEKSMLGLQQLARIDSRLRQAFPQRSLEFFWWYERLAPPACLRWKGKAGRLPVFDRTVFLTTVQRQVGDDQAQFHQALQELREVKLSIPSWHLLSNRVQAKLTQSEAESFSAAFGVYSTKGWVNEYNYEHMVHLSAPAIQVEAKNHGKGTAQAQSDNAGNLSNKSPVAKGARVMFTTNLWQPDGLVDGAQGTVYDIAWNTGADAYKDPQAVIMVDFDGYDGPPYLTTNEGMTVYPIFPITRDFLVGNEGSETCSRTQFALIVAFAITVHKCQSLTKDRIVTDLAPRDFQAGISYVAVSQVTSLQGLLLEAHFDRQSLYNHTPTEGSYTYVFFGDMFTANYKAGMKMRLADQQRRQAQQLTSPPYPPVYLD</sequence>
<keyword evidence="1" id="KW-0067">ATP-binding</keyword>
<accession>A0A0B4GNT3</accession>
<evidence type="ECO:0000313" key="7">
    <source>
        <dbReference type="Proteomes" id="UP000031192"/>
    </source>
</evidence>
<evidence type="ECO:0000259" key="5">
    <source>
        <dbReference type="Pfam" id="PF20209"/>
    </source>
</evidence>
<keyword evidence="1" id="KW-0378">Hydrolase</keyword>
<keyword evidence="1" id="KW-0234">DNA repair</keyword>
<keyword evidence="7" id="KW-1185">Reference proteome</keyword>
<dbReference type="InterPro" id="IPR025476">
    <property type="entry name" value="Helitron_helicase-like"/>
</dbReference>
<feature type="domain" description="DNA helicase Pif1-like DEAD-box helicase" evidence="3">
    <location>
        <begin position="1298"/>
        <end position="1429"/>
    </location>
</feature>
<dbReference type="InterPro" id="IPR036397">
    <property type="entry name" value="RNaseH_sf"/>
</dbReference>
<feature type="domain" description="DUF6570" evidence="5">
    <location>
        <begin position="586"/>
        <end position="663"/>
    </location>
</feature>
<evidence type="ECO:0000256" key="1">
    <source>
        <dbReference type="RuleBase" id="RU363044"/>
    </source>
</evidence>
<evidence type="ECO:0000256" key="2">
    <source>
        <dbReference type="SAM" id="MobiDB-lite"/>
    </source>
</evidence>
<comment type="similarity">
    <text evidence="1">Belongs to the helicase family.</text>
</comment>
<dbReference type="InterPro" id="IPR046700">
    <property type="entry name" value="DUF6570"/>
</dbReference>
<keyword evidence="1" id="KW-0227">DNA damage</keyword>
<evidence type="ECO:0000259" key="4">
    <source>
        <dbReference type="Pfam" id="PF14214"/>
    </source>
</evidence>
<dbReference type="HOGENOM" id="CLU_238650_0_0_1"/>
<keyword evidence="1" id="KW-0233">DNA recombination</keyword>
<feature type="compositionally biased region" description="Polar residues" evidence="2">
    <location>
        <begin position="48"/>
        <end position="60"/>
    </location>
</feature>
<dbReference type="PANTHER" id="PTHR47642">
    <property type="entry name" value="ATP-DEPENDENT DNA HELICASE"/>
    <property type="match status" value="1"/>
</dbReference>
<comment type="caution">
    <text evidence="6">The sequence shown here is derived from an EMBL/GenBank/DDBJ whole genome shotgun (WGS) entry which is preliminary data.</text>
</comment>
<dbReference type="Gene3D" id="3.30.420.10">
    <property type="entry name" value="Ribonuclease H-like superfamily/Ribonuclease H"/>
    <property type="match status" value="1"/>
</dbReference>
<dbReference type="GO" id="GO:0006310">
    <property type="term" value="P:DNA recombination"/>
    <property type="evidence" value="ECO:0007669"/>
    <property type="project" value="UniProtKB-KW"/>
</dbReference>
<name>A0A0B4GNT3_METGA</name>